<sequence>MAAKFELFQDKAGEYRWRLRHQNGNIIADSAEGYTSKSSAINGIESVKNNVGMASTKDSETGQVISRQASPPASAAVSQSAPAATASSAPAWKANNAVSSGDGMSGAAIAALIAVAWFVLGIGVILLAA</sequence>
<dbReference type="Proteomes" id="UP000053947">
    <property type="component" value="Unassembled WGS sequence"/>
</dbReference>
<proteinExistence type="predicted"/>
<dbReference type="OrthoDB" id="9802792at2"/>
<gene>
    <name evidence="4" type="ORF">DEALK_17850</name>
</gene>
<evidence type="ECO:0000259" key="3">
    <source>
        <dbReference type="Pfam" id="PF07411"/>
    </source>
</evidence>
<keyword evidence="2" id="KW-0812">Transmembrane</keyword>
<dbReference type="InterPro" id="IPR051141">
    <property type="entry name" value="UPF0339_domain"/>
</dbReference>
<dbReference type="Gene3D" id="2.30.29.80">
    <property type="match status" value="1"/>
</dbReference>
<dbReference type="InterPro" id="IPR036913">
    <property type="entry name" value="YegP-like_sf"/>
</dbReference>
<feature type="region of interest" description="Disordered" evidence="1">
    <location>
        <begin position="58"/>
        <end position="90"/>
    </location>
</feature>
<keyword evidence="5" id="KW-1185">Reference proteome</keyword>
<keyword evidence="2" id="KW-0472">Membrane</keyword>
<dbReference type="SUPFAM" id="SSF160113">
    <property type="entry name" value="YegP-like"/>
    <property type="match status" value="1"/>
</dbReference>
<feature type="domain" description="DUF1508" evidence="3">
    <location>
        <begin position="10"/>
        <end position="58"/>
    </location>
</feature>
<dbReference type="NCBIfam" id="NF041908">
    <property type="entry name" value="HVO_2922"/>
    <property type="match status" value="1"/>
</dbReference>
<evidence type="ECO:0000256" key="2">
    <source>
        <dbReference type="SAM" id="Phobius"/>
    </source>
</evidence>
<feature type="compositionally biased region" description="Low complexity" evidence="1">
    <location>
        <begin position="69"/>
        <end position="90"/>
    </location>
</feature>
<evidence type="ECO:0000313" key="4">
    <source>
        <dbReference type="EMBL" id="KTB48938.1"/>
    </source>
</evidence>
<dbReference type="PANTHER" id="PTHR40606">
    <property type="match status" value="1"/>
</dbReference>
<name>A0A0W0GK42_9CHLR</name>
<dbReference type="InterPro" id="IPR010879">
    <property type="entry name" value="DUF1508"/>
</dbReference>
<dbReference type="PANTHER" id="PTHR40606:SF1">
    <property type="entry name" value="UPF0339 PROTEIN YEGP"/>
    <property type="match status" value="1"/>
</dbReference>
<evidence type="ECO:0000256" key="1">
    <source>
        <dbReference type="SAM" id="MobiDB-lite"/>
    </source>
</evidence>
<dbReference type="AlphaFoldDB" id="A0A0W0GK42"/>
<dbReference type="RefSeq" id="WP_058439854.1">
    <property type="nucleotide sequence ID" value="NZ_KQ758903.1"/>
</dbReference>
<feature type="transmembrane region" description="Helical" evidence="2">
    <location>
        <begin position="107"/>
        <end position="128"/>
    </location>
</feature>
<protein>
    <recommendedName>
        <fullName evidence="3">DUF1508 domain-containing protein</fullName>
    </recommendedName>
</protein>
<dbReference type="EMBL" id="LFDV01000002">
    <property type="protein sequence ID" value="KTB48938.1"/>
    <property type="molecule type" value="Genomic_DNA"/>
</dbReference>
<comment type="caution">
    <text evidence="4">The sequence shown here is derived from an EMBL/GenBank/DDBJ whole genome shotgun (WGS) entry which is preliminary data.</text>
</comment>
<keyword evidence="2" id="KW-1133">Transmembrane helix</keyword>
<dbReference type="STRING" id="1217799.DEALK_17850"/>
<organism evidence="4 5">
    <name type="scientific">Dehalogenimonas alkenigignens</name>
    <dbReference type="NCBI Taxonomy" id="1217799"/>
    <lineage>
        <taxon>Bacteria</taxon>
        <taxon>Bacillati</taxon>
        <taxon>Chloroflexota</taxon>
        <taxon>Dehalococcoidia</taxon>
        <taxon>Dehalococcoidales</taxon>
        <taxon>Dehalococcoidaceae</taxon>
        <taxon>Dehalogenimonas</taxon>
    </lineage>
</organism>
<accession>A0A0W0GK42</accession>
<dbReference type="Pfam" id="PF07411">
    <property type="entry name" value="DUF1508"/>
    <property type="match status" value="1"/>
</dbReference>
<reference evidence="4 5" key="1">
    <citation type="submission" date="2015-06" db="EMBL/GenBank/DDBJ databases">
        <title>Genome sequence of the organohalide-respiring Dehalogenimonas alkenigignens type strain (IP3-3T).</title>
        <authorList>
            <person name="Key T.A."/>
            <person name="Richmond D.P."/>
            <person name="Bowman K.S."/>
            <person name="Cho Y.-J."/>
            <person name="Chun J."/>
            <person name="da Costa M.S."/>
            <person name="Rainey F.A."/>
            <person name="Moe W.M."/>
        </authorList>
    </citation>
    <scope>NUCLEOTIDE SEQUENCE [LARGE SCALE GENOMIC DNA]</scope>
    <source>
        <strain evidence="4 5">IP3-3</strain>
    </source>
</reference>
<evidence type="ECO:0000313" key="5">
    <source>
        <dbReference type="Proteomes" id="UP000053947"/>
    </source>
</evidence>